<reference evidence="2 3" key="1">
    <citation type="journal article" date="2012" name="J. Bacteriol.">
        <title>Complete Genome Sequence of Leptospirillum ferrooxidans Strain C2-3, Isolated from a Fresh Volcanic Ash Deposit on the Island of Miyake, Japan.</title>
        <authorList>
            <person name="Fujimura R."/>
            <person name="Sato Y."/>
            <person name="Nishizawa T."/>
            <person name="Oshima K."/>
            <person name="Kim S.-W."/>
            <person name="Hattori M."/>
            <person name="Kamijo T."/>
            <person name="Ohta H."/>
        </authorList>
    </citation>
    <scope>NUCLEOTIDE SEQUENCE [LARGE SCALE GENOMIC DNA]</scope>
    <source>
        <strain evidence="2 3">C2-3</strain>
    </source>
</reference>
<sequence>MDFPVDTKKIARTESGKAPDDQSDSCVNDPEDFDSLEKYGGLPMISHSNILKISDYTQSDYDRKGPMTQELPDCSKLHNLPKNI</sequence>
<dbReference type="AlphaFoldDB" id="I0IKH9"/>
<dbReference type="STRING" id="1162668.LFE_0048"/>
<organism evidence="2 3">
    <name type="scientific">Leptospirillum ferrooxidans (strain C2-3)</name>
    <dbReference type="NCBI Taxonomy" id="1162668"/>
    <lineage>
        <taxon>Bacteria</taxon>
        <taxon>Pseudomonadati</taxon>
        <taxon>Nitrospirota</taxon>
        <taxon>Nitrospiria</taxon>
        <taxon>Nitrospirales</taxon>
        <taxon>Nitrospiraceae</taxon>
        <taxon>Leptospirillum</taxon>
    </lineage>
</organism>
<feature type="region of interest" description="Disordered" evidence="1">
    <location>
        <begin position="60"/>
        <end position="84"/>
    </location>
</feature>
<feature type="compositionally biased region" description="Basic and acidic residues" evidence="1">
    <location>
        <begin position="1"/>
        <end position="20"/>
    </location>
</feature>
<proteinExistence type="predicted"/>
<keyword evidence="3" id="KW-1185">Reference proteome</keyword>
<protein>
    <submittedName>
        <fullName evidence="2">Uncharacterized protein</fullName>
    </submittedName>
</protein>
<dbReference type="EMBL" id="AP012342">
    <property type="protein sequence ID" value="BAM05778.1"/>
    <property type="molecule type" value="Genomic_DNA"/>
</dbReference>
<evidence type="ECO:0000256" key="1">
    <source>
        <dbReference type="SAM" id="MobiDB-lite"/>
    </source>
</evidence>
<evidence type="ECO:0000313" key="3">
    <source>
        <dbReference type="Proteomes" id="UP000007382"/>
    </source>
</evidence>
<dbReference type="Proteomes" id="UP000007382">
    <property type="component" value="Chromosome"/>
</dbReference>
<accession>I0IKH9</accession>
<feature type="region of interest" description="Disordered" evidence="1">
    <location>
        <begin position="1"/>
        <end position="32"/>
    </location>
</feature>
<name>I0IKH9_LEPFC</name>
<gene>
    <name evidence="2" type="ordered locus">LFE_0048</name>
</gene>
<dbReference type="KEGG" id="lfc:LFE_0048"/>
<dbReference type="HOGENOM" id="CLU_2523478_0_0_0"/>
<evidence type="ECO:0000313" key="2">
    <source>
        <dbReference type="EMBL" id="BAM05778.1"/>
    </source>
</evidence>
<reference evidence="3" key="2">
    <citation type="submission" date="2012-03" db="EMBL/GenBank/DDBJ databases">
        <title>The complete genome sequence of the pioneer microbe on fresh volcanic deposit, Leptospirillum ferrooxidans strain C2-3.</title>
        <authorList>
            <person name="Fujimura R."/>
            <person name="Sato Y."/>
            <person name="Nishizawa T."/>
            <person name="Nanba K."/>
            <person name="Oshima K."/>
            <person name="Hattori M."/>
            <person name="Kamijo T."/>
            <person name="Ohta H."/>
        </authorList>
    </citation>
    <scope>NUCLEOTIDE SEQUENCE [LARGE SCALE GENOMIC DNA]</scope>
    <source>
        <strain evidence="3">C2-3</strain>
    </source>
</reference>